<sequence length="862" mass="87494">MAVLAPSAHGATSAPETLSPAPAAEAGVSAGAAGDENAAPDEADSASDEAEESAAVTPTPTPAPPAPSAATSSGDQSTSDTAPSSTSSDASTPSASPLSEPSAQQRSVMRSAAALVCTPGNVYGVTGAGQLRHVDPNGTVRSVGSAAAGVSSFNGLAVGASGSTVYGYERTSGVASGTTTVVSVASLWRYDVATGGWTRLNRTVDSNANSRTVQFIGGAVSFDNNRYYFGGFSQDGTRFRLWEYDPNTNATSFKGAVNTSQGASTGSNGDIAFDRMGNLFIVRGVGATTSIFTVTAANLAAAAGGTIPAALSNSVTTMSNVNGVTFDGAGRVYLGAGNELRSYAMPNFTDRRDVTMSLGGSTDLAGCSPPPTVTLEKVVDGDRVLASDQFRLTLRQGSEAIGQATTTGSSAGVQDERVGPLPTVRGATLQFAEEASGTTNLSDYASSYRCTVDGTVIPGASGQGRSGSVTIPASGEAVVCQIFNAPLVADIAVRKTVVDYAGNNPQPGAGWTLGAAAAATSGSVVTSPTAARQDAGSDGSASWAWRFGSADARATLSVSETQEAGYEFVRGTCVVTTLAGSTRTVDLPDESAVPVTGIAPGDSVDCEYVNKVAGAELTLEKNLQTQFDPDAGVAQWILSASGPTTGLAGVTGESAVTAVEVEPGSYDLSERLAPQFADKADGYQAVSLVCTEESAGAMPTVTLEAATVHLEPGDVVTCTFTNRDLPGDLQWVKVAADSGDSLNGSEWLLTGPSFPQGETVTGGHDGSFSVGELAWGEYELVETKAPTGYQRSDAVHQVTISPAGLSVPLGEIENRPQDPLVLPLTGGTGTTAYWAGGGLLAVTAFVIAVWRVRREDATLSRR</sequence>
<keyword evidence="2" id="KW-1133">Transmembrane helix</keyword>
<dbReference type="Pfam" id="PF17802">
    <property type="entry name" value="SpaA"/>
    <property type="match status" value="1"/>
</dbReference>
<name>A0A931DCA0_9MICC</name>
<organism evidence="6 7">
    <name type="scientific">Zhihengliuella flava</name>
    <dbReference type="NCBI Taxonomy" id="1285193"/>
    <lineage>
        <taxon>Bacteria</taxon>
        <taxon>Bacillati</taxon>
        <taxon>Actinomycetota</taxon>
        <taxon>Actinomycetes</taxon>
        <taxon>Micrococcales</taxon>
        <taxon>Micrococcaceae</taxon>
        <taxon>Zhihengliuella</taxon>
    </lineage>
</organism>
<dbReference type="GO" id="GO:0005975">
    <property type="term" value="P:carbohydrate metabolic process"/>
    <property type="evidence" value="ECO:0007669"/>
    <property type="project" value="UniProtKB-ARBA"/>
</dbReference>
<dbReference type="SUPFAM" id="SSF117281">
    <property type="entry name" value="Kelch motif"/>
    <property type="match status" value="1"/>
</dbReference>
<dbReference type="Pfam" id="PF20674">
    <property type="entry name" value="SpaA_3"/>
    <property type="match status" value="1"/>
</dbReference>
<gene>
    <name evidence="6" type="ORF">IW252_001668</name>
</gene>
<dbReference type="EMBL" id="JADOTZ010000001">
    <property type="protein sequence ID" value="MBG6084901.1"/>
    <property type="molecule type" value="Genomic_DNA"/>
</dbReference>
<comment type="caution">
    <text evidence="6">The sequence shown here is derived from an EMBL/GenBank/DDBJ whole genome shotgun (WGS) entry which is preliminary data.</text>
</comment>
<evidence type="ECO:0000259" key="4">
    <source>
        <dbReference type="Pfam" id="PF19403"/>
    </source>
</evidence>
<reference evidence="6" key="1">
    <citation type="submission" date="2020-11" db="EMBL/GenBank/DDBJ databases">
        <title>Sequencing the genomes of 1000 actinobacteria strains.</title>
        <authorList>
            <person name="Klenk H.-P."/>
        </authorList>
    </citation>
    <scope>NUCLEOTIDE SEQUENCE</scope>
    <source>
        <strain evidence="6">DSM 26152</strain>
    </source>
</reference>
<feature type="compositionally biased region" description="Acidic residues" evidence="1">
    <location>
        <begin position="38"/>
        <end position="52"/>
    </location>
</feature>
<dbReference type="InterPro" id="IPR015915">
    <property type="entry name" value="Kelch-typ_b-propeller"/>
</dbReference>
<dbReference type="InterPro" id="IPR048834">
    <property type="entry name" value="SpaA_pre-album"/>
</dbReference>
<feature type="transmembrane region" description="Helical" evidence="2">
    <location>
        <begin position="832"/>
        <end position="852"/>
    </location>
</feature>
<feature type="compositionally biased region" description="Low complexity" evidence="1">
    <location>
        <begin position="68"/>
        <end position="97"/>
    </location>
</feature>
<protein>
    <recommendedName>
        <fullName evidence="8">LPXTG cell wall anchor domain-containing protein</fullName>
    </recommendedName>
</protein>
<feature type="region of interest" description="Disordered" evidence="1">
    <location>
        <begin position="1"/>
        <end position="107"/>
    </location>
</feature>
<feature type="domain" description="SpaA-like prealbumin fold" evidence="4">
    <location>
        <begin position="614"/>
        <end position="719"/>
    </location>
</feature>
<feature type="domain" description="SpaA-like prealbumin fold" evidence="3">
    <location>
        <begin position="727"/>
        <end position="804"/>
    </location>
</feature>
<evidence type="ECO:0000313" key="7">
    <source>
        <dbReference type="Proteomes" id="UP000625033"/>
    </source>
</evidence>
<dbReference type="Gene3D" id="2.120.10.80">
    <property type="entry name" value="Kelch-type beta propeller"/>
    <property type="match status" value="1"/>
</dbReference>
<proteinExistence type="predicted"/>
<dbReference type="Pfam" id="PF19403">
    <property type="entry name" value="SpaA_2"/>
    <property type="match status" value="1"/>
</dbReference>
<feature type="domain" description="SpaA-like prealbumin fold" evidence="5">
    <location>
        <begin position="372"/>
        <end position="486"/>
    </location>
</feature>
<evidence type="ECO:0000259" key="3">
    <source>
        <dbReference type="Pfam" id="PF17802"/>
    </source>
</evidence>
<dbReference type="InterPro" id="IPR013783">
    <property type="entry name" value="Ig-like_fold"/>
</dbReference>
<dbReference type="AlphaFoldDB" id="A0A931DCA0"/>
<evidence type="ECO:0000256" key="2">
    <source>
        <dbReference type="SAM" id="Phobius"/>
    </source>
</evidence>
<accession>A0A931DCA0</accession>
<keyword evidence="2" id="KW-0472">Membrane</keyword>
<dbReference type="Proteomes" id="UP000625033">
    <property type="component" value="Unassembled WGS sequence"/>
</dbReference>
<dbReference type="Gene3D" id="2.60.40.10">
    <property type="entry name" value="Immunoglobulins"/>
    <property type="match status" value="1"/>
</dbReference>
<evidence type="ECO:0000256" key="1">
    <source>
        <dbReference type="SAM" id="MobiDB-lite"/>
    </source>
</evidence>
<dbReference type="InterPro" id="IPR045826">
    <property type="entry name" value="SpaA_PFL_dom_2"/>
</dbReference>
<keyword evidence="2" id="KW-0812">Transmembrane</keyword>
<evidence type="ECO:0008006" key="8">
    <source>
        <dbReference type="Google" id="ProtNLM"/>
    </source>
</evidence>
<evidence type="ECO:0000313" key="6">
    <source>
        <dbReference type="EMBL" id="MBG6084901.1"/>
    </source>
</evidence>
<dbReference type="InterPro" id="IPR041033">
    <property type="entry name" value="SpaA_PFL_dom_1"/>
</dbReference>
<keyword evidence="7" id="KW-1185">Reference proteome</keyword>
<feature type="compositionally biased region" description="Low complexity" evidence="1">
    <location>
        <begin position="19"/>
        <end position="37"/>
    </location>
</feature>
<evidence type="ECO:0000259" key="5">
    <source>
        <dbReference type="Pfam" id="PF20674"/>
    </source>
</evidence>